<sequence length="211" mass="22059">MDTHTLVTTRRGLHAVAEHLLAGPQERAHGTIHLRVSDGGFAPVHGPWRVEGAELVGGGGRVPLTGTLADVAAAAGIAGPAVPGGYDTHADWPAGRPLEIDPAAAATLAGWFARGDAALDAFAPYADRVLWPEHFDLGLVRDEVNYGVSPGDAGHPEPYAYVGPWAPRSGPFWNAPFGALRPAADLPDVAALTAFLLAGRDAAIRPRRARR</sequence>
<gene>
    <name evidence="1" type="ORF">WJX68_11085</name>
</gene>
<dbReference type="Proteomes" id="UP001364211">
    <property type="component" value="Unassembled WGS sequence"/>
</dbReference>
<organism evidence="1 2">
    <name type="scientific">Pseudonocardia spirodelae</name>
    <dbReference type="NCBI Taxonomy" id="3133431"/>
    <lineage>
        <taxon>Bacteria</taxon>
        <taxon>Bacillati</taxon>
        <taxon>Actinomycetota</taxon>
        <taxon>Actinomycetes</taxon>
        <taxon>Pseudonocardiales</taxon>
        <taxon>Pseudonocardiaceae</taxon>
        <taxon>Pseudonocardia</taxon>
    </lineage>
</organism>
<dbReference type="EMBL" id="JBBJUP010000007">
    <property type="protein sequence ID" value="MEJ8279475.1"/>
    <property type="molecule type" value="Genomic_DNA"/>
</dbReference>
<accession>A0ABU8T6A2</accession>
<reference evidence="1 2" key="1">
    <citation type="submission" date="2024-03" db="EMBL/GenBank/DDBJ databases">
        <title>Draft genome sequence of Pseudonocardia sp. DW16-2.</title>
        <authorList>
            <person name="Duangmal K."/>
        </authorList>
    </citation>
    <scope>NUCLEOTIDE SEQUENCE [LARGE SCALE GENOMIC DNA]</scope>
    <source>
        <strain evidence="1 2">DW16-2</strain>
    </source>
</reference>
<proteinExistence type="predicted"/>
<evidence type="ECO:0000313" key="2">
    <source>
        <dbReference type="Proteomes" id="UP001364211"/>
    </source>
</evidence>
<protein>
    <submittedName>
        <fullName evidence="1">Uncharacterized protein</fullName>
    </submittedName>
</protein>
<comment type="caution">
    <text evidence="1">The sequence shown here is derived from an EMBL/GenBank/DDBJ whole genome shotgun (WGS) entry which is preliminary data.</text>
</comment>
<name>A0ABU8T6A2_9PSEU</name>
<evidence type="ECO:0000313" key="1">
    <source>
        <dbReference type="EMBL" id="MEJ8279475.1"/>
    </source>
</evidence>
<keyword evidence="2" id="KW-1185">Reference proteome</keyword>
<dbReference type="RefSeq" id="WP_340289153.1">
    <property type="nucleotide sequence ID" value="NZ_JBBJUP010000007.1"/>
</dbReference>